<keyword evidence="8" id="KW-1185">Reference proteome</keyword>
<accession>A0ABD6CIQ2</accession>
<dbReference type="EMBL" id="JBHUDK010000002">
    <property type="protein sequence ID" value="MFD1597893.1"/>
    <property type="molecule type" value="Genomic_DNA"/>
</dbReference>
<dbReference type="PANTHER" id="PTHR43101:SF1">
    <property type="entry name" value="BETA-FRUCTOSIDASE"/>
    <property type="match status" value="1"/>
</dbReference>
<dbReference type="PANTHER" id="PTHR43101">
    <property type="entry name" value="BETA-FRUCTOSIDASE"/>
    <property type="match status" value="1"/>
</dbReference>
<dbReference type="Pfam" id="PF08244">
    <property type="entry name" value="Glyco_hydro_32C"/>
    <property type="match status" value="1"/>
</dbReference>
<name>A0ABD6CIQ2_9EURY</name>
<feature type="domain" description="Glycosyl hydrolase family 32 N-terminal" evidence="5">
    <location>
        <begin position="170"/>
        <end position="463"/>
    </location>
</feature>
<reference evidence="7 8" key="1">
    <citation type="journal article" date="2019" name="Int. J. Syst. Evol. Microbiol.">
        <title>The Global Catalogue of Microorganisms (GCM) 10K type strain sequencing project: providing services to taxonomists for standard genome sequencing and annotation.</title>
        <authorList>
            <consortium name="The Broad Institute Genomics Platform"/>
            <consortium name="The Broad Institute Genome Sequencing Center for Infectious Disease"/>
            <person name="Wu L."/>
            <person name="Ma J."/>
        </authorList>
    </citation>
    <scope>NUCLEOTIDE SEQUENCE [LARGE SCALE GENOMIC DNA]</scope>
    <source>
        <strain evidence="7 8">CGMCC 1.12121</strain>
    </source>
</reference>
<dbReference type="RefSeq" id="WP_390276746.1">
    <property type="nucleotide sequence ID" value="NZ_JBHUDK010000002.1"/>
</dbReference>
<keyword evidence="3 7" id="KW-0378">Hydrolase</keyword>
<dbReference type="SMART" id="SM00640">
    <property type="entry name" value="Glyco_32"/>
    <property type="match status" value="1"/>
</dbReference>
<dbReference type="SUPFAM" id="SSF75005">
    <property type="entry name" value="Arabinanase/levansucrase/invertase"/>
    <property type="match status" value="1"/>
</dbReference>
<feature type="domain" description="Glycosyl hydrolase family 32 C-terminal" evidence="6">
    <location>
        <begin position="467"/>
        <end position="617"/>
    </location>
</feature>
<evidence type="ECO:0000256" key="1">
    <source>
        <dbReference type="ARBA" id="ARBA00009902"/>
    </source>
</evidence>
<keyword evidence="4" id="KW-0326">Glycosidase</keyword>
<protein>
    <recommendedName>
        <fullName evidence="2">beta-fructofuranosidase</fullName>
        <ecNumber evidence="2">3.2.1.26</ecNumber>
    </recommendedName>
</protein>
<proteinExistence type="inferred from homology"/>
<dbReference type="InterPro" id="IPR013189">
    <property type="entry name" value="Glyco_hydro_32_C"/>
</dbReference>
<comment type="similarity">
    <text evidence="1">Belongs to the glycosyl hydrolase 32 family.</text>
</comment>
<dbReference type="SUPFAM" id="SSF49899">
    <property type="entry name" value="Concanavalin A-like lectins/glucanases"/>
    <property type="match status" value="1"/>
</dbReference>
<organism evidence="7 8">
    <name type="scientific">Halobellus rarus</name>
    <dbReference type="NCBI Taxonomy" id="1126237"/>
    <lineage>
        <taxon>Archaea</taxon>
        <taxon>Methanobacteriati</taxon>
        <taxon>Methanobacteriota</taxon>
        <taxon>Stenosarchaea group</taxon>
        <taxon>Halobacteria</taxon>
        <taxon>Halobacteriales</taxon>
        <taxon>Haloferacaceae</taxon>
        <taxon>Halobellus</taxon>
    </lineage>
</organism>
<dbReference type="InterPro" id="IPR013320">
    <property type="entry name" value="ConA-like_dom_sf"/>
</dbReference>
<dbReference type="GO" id="GO:0004564">
    <property type="term" value="F:beta-fructofuranosidase activity"/>
    <property type="evidence" value="ECO:0007669"/>
    <property type="project" value="UniProtKB-EC"/>
</dbReference>
<evidence type="ECO:0000313" key="8">
    <source>
        <dbReference type="Proteomes" id="UP001597085"/>
    </source>
</evidence>
<evidence type="ECO:0000259" key="6">
    <source>
        <dbReference type="Pfam" id="PF08244"/>
    </source>
</evidence>
<dbReference type="Gene3D" id="2.115.10.20">
    <property type="entry name" value="Glycosyl hydrolase domain, family 43"/>
    <property type="match status" value="1"/>
</dbReference>
<evidence type="ECO:0000256" key="3">
    <source>
        <dbReference type="ARBA" id="ARBA00022801"/>
    </source>
</evidence>
<evidence type="ECO:0000259" key="5">
    <source>
        <dbReference type="Pfam" id="PF00251"/>
    </source>
</evidence>
<feature type="non-terminal residue" evidence="7">
    <location>
        <position position="1"/>
    </location>
</feature>
<dbReference type="Proteomes" id="UP001597085">
    <property type="component" value="Unassembled WGS sequence"/>
</dbReference>
<dbReference type="PROSITE" id="PS00609">
    <property type="entry name" value="GLYCOSYL_HYDROL_F32"/>
    <property type="match status" value="1"/>
</dbReference>
<dbReference type="CDD" id="cd08996">
    <property type="entry name" value="GH32_FFase"/>
    <property type="match status" value="1"/>
</dbReference>
<sequence>LLLGLRAVSAVEPLGIDPVAPDAVGTASVSAPTGLLWRSVYDDHPAVEGFGGLRIPIADHGTVPFARYEAVLPAEGEVLASTVEGEHDRPVQTSVVAWHHGDGAVLGASTLAFGADPADEIAANRDRVAAGFVESLAAGPDPWFDRPVDRGGFERLRARLRDDPHRPRFHISPPANWINDPNGLIEHEGRYHVFYQYNPAGPYHHAIHWGHAVSDDLVHWRDEPLALAPSPDGPDRDGCWSGCAVDDDGTPTLLYTGGRGRKQLPCLATATDGSLRSWTKDPANPVIESAPTDVDVLETEHWEAEFRDHNVWYEDDQWHQIIGSGVADVGGTAFHYTSEDLRDWTYEGTLLVGDEADSGAVWECPELLRLGEKELLHVSNYEDVVYFVGERSDDGFEVESRGILDHGDFYAPQSMAVDDGYLTWGWLPEARDDEAQWDAGWSGSLSVPRRIDVDDSGDLRQRPADQLKDLRETQYVDSAAIDLDDERRELPASGRTLELTATISLRDADAVTLSVFESPDRRERTEISYTAENELVVDRANASEDPRARSDEQRMGVTPYDEPLSLRLFLDGSVIEAFVNERHCLTSRVYPTRDDSTGLAVAALGGRAEVADFSVWELGDAWSPSGARERRSTPATR</sequence>
<dbReference type="InterPro" id="IPR018053">
    <property type="entry name" value="Glyco_hydro_32_AS"/>
</dbReference>
<dbReference type="InterPro" id="IPR013148">
    <property type="entry name" value="Glyco_hydro_32_N"/>
</dbReference>
<comment type="caution">
    <text evidence="7">The sequence shown here is derived from an EMBL/GenBank/DDBJ whole genome shotgun (WGS) entry which is preliminary data.</text>
</comment>
<evidence type="ECO:0000256" key="4">
    <source>
        <dbReference type="ARBA" id="ARBA00023295"/>
    </source>
</evidence>
<dbReference type="EC" id="3.2.1.26" evidence="2"/>
<dbReference type="Gene3D" id="2.60.120.560">
    <property type="entry name" value="Exo-inulinase, domain 1"/>
    <property type="match status" value="1"/>
</dbReference>
<evidence type="ECO:0000256" key="2">
    <source>
        <dbReference type="ARBA" id="ARBA00012758"/>
    </source>
</evidence>
<dbReference type="InterPro" id="IPR001362">
    <property type="entry name" value="Glyco_hydro_32"/>
</dbReference>
<dbReference type="InterPro" id="IPR051214">
    <property type="entry name" value="GH32_Enzymes"/>
</dbReference>
<gene>
    <name evidence="7" type="ORF">ACFSBX_02830</name>
</gene>
<dbReference type="InterPro" id="IPR023296">
    <property type="entry name" value="Glyco_hydro_beta-prop_sf"/>
</dbReference>
<evidence type="ECO:0000313" key="7">
    <source>
        <dbReference type="EMBL" id="MFD1597893.1"/>
    </source>
</evidence>
<dbReference type="Pfam" id="PF00251">
    <property type="entry name" value="Glyco_hydro_32N"/>
    <property type="match status" value="1"/>
</dbReference>
<dbReference type="AlphaFoldDB" id="A0ABD6CIQ2"/>